<dbReference type="Proteomes" id="UP000322225">
    <property type="component" value="Chromosome 1"/>
</dbReference>
<protein>
    <recommendedName>
        <fullName evidence="2">JmjN domain-containing protein</fullName>
    </recommendedName>
</protein>
<keyword evidence="4" id="KW-1185">Reference proteome</keyword>
<feature type="domain" description="JmjN" evidence="2">
    <location>
        <begin position="1"/>
        <end position="37"/>
    </location>
</feature>
<accession>A0AAJ8LE83</accession>
<proteinExistence type="predicted"/>
<dbReference type="InterPro" id="IPR003349">
    <property type="entry name" value="JmjN"/>
</dbReference>
<name>A0AAJ8LE83_9TREE</name>
<evidence type="ECO:0000313" key="3">
    <source>
        <dbReference type="EMBL" id="WWD15681.1"/>
    </source>
</evidence>
<reference evidence="3" key="1">
    <citation type="submission" date="2017-08" db="EMBL/GenBank/DDBJ databases">
        <authorList>
            <person name="Cuomo C."/>
            <person name="Billmyre B."/>
            <person name="Heitman J."/>
        </authorList>
    </citation>
    <scope>NUCLEOTIDE SEQUENCE</scope>
    <source>
        <strain evidence="3">CBS 12478</strain>
    </source>
</reference>
<evidence type="ECO:0000259" key="2">
    <source>
        <dbReference type="PROSITE" id="PS51183"/>
    </source>
</evidence>
<dbReference type="EMBL" id="CP144051">
    <property type="protein sequence ID" value="WWD15681.1"/>
    <property type="molecule type" value="Genomic_DNA"/>
</dbReference>
<sequence>MPTHDDQKFGETISLLRPWGLQYGMLKVVPPQSWSENVLDKDFKKTFNIPPHTIDIDIFLYSKGYIKLWKNQPTLNYKAHWKKVEADDKNLRSVCPLPVLNQYQPLEANTKAVEDWLFKVIDGYYRVWEGPYQYGTLFRQEVAGWNPGRLDCEPSGWIRRNTSVTARHLAEFSGWSRELDGMVTVNYLHKSSEPIMWQVVAPRHHGEMVIFLNRGCGCAPIPLLSPLTPLPGQRTNLPACITPGTIPLNLLISQQELHQQARIPVDSIFQESKAFILTFENATFAYTCLGEGKTEELGYTHGYWDPSVESERYEGSKKRPQDSSEGDRPLGVMRDHVIDVFETAKMVGHEGLMERLPSKITLI</sequence>
<gene>
    <name evidence="3" type="ORF">CI109_100103</name>
</gene>
<dbReference type="GeneID" id="43592532"/>
<reference evidence="3" key="2">
    <citation type="submission" date="2024-01" db="EMBL/GenBank/DDBJ databases">
        <title>Comparative genomics of Cryptococcus and Kwoniella reveals pathogenesis evolution and contrasting modes of karyotype evolution via chromosome fusion or intercentromeric recombination.</title>
        <authorList>
            <person name="Coelho M.A."/>
            <person name="David-Palma M."/>
            <person name="Shea T."/>
            <person name="Bowers K."/>
            <person name="McGinley-Smith S."/>
            <person name="Mohammad A.W."/>
            <person name="Gnirke A."/>
            <person name="Yurkov A.M."/>
            <person name="Nowrousian M."/>
            <person name="Sun S."/>
            <person name="Cuomo C.A."/>
            <person name="Heitman J."/>
        </authorList>
    </citation>
    <scope>NUCLEOTIDE SEQUENCE</scope>
    <source>
        <strain evidence="3">CBS 12478</strain>
    </source>
</reference>
<dbReference type="RefSeq" id="XP_031857334.2">
    <property type="nucleotide sequence ID" value="XM_032008360.2"/>
</dbReference>
<dbReference type="PROSITE" id="PS51183">
    <property type="entry name" value="JMJN"/>
    <property type="match status" value="1"/>
</dbReference>
<organism evidence="3 4">
    <name type="scientific">Kwoniella shandongensis</name>
    <dbReference type="NCBI Taxonomy" id="1734106"/>
    <lineage>
        <taxon>Eukaryota</taxon>
        <taxon>Fungi</taxon>
        <taxon>Dikarya</taxon>
        <taxon>Basidiomycota</taxon>
        <taxon>Agaricomycotina</taxon>
        <taxon>Tremellomycetes</taxon>
        <taxon>Tremellales</taxon>
        <taxon>Cryptococcaceae</taxon>
        <taxon>Kwoniella</taxon>
    </lineage>
</organism>
<evidence type="ECO:0000313" key="4">
    <source>
        <dbReference type="Proteomes" id="UP000322225"/>
    </source>
</evidence>
<dbReference type="AlphaFoldDB" id="A0AAJ8LE83"/>
<dbReference type="Gene3D" id="2.60.120.650">
    <property type="entry name" value="Cupin"/>
    <property type="match status" value="1"/>
</dbReference>
<feature type="region of interest" description="Disordered" evidence="1">
    <location>
        <begin position="310"/>
        <end position="330"/>
    </location>
</feature>
<evidence type="ECO:0000256" key="1">
    <source>
        <dbReference type="SAM" id="MobiDB-lite"/>
    </source>
</evidence>
<dbReference type="KEGG" id="ksn:43592532"/>